<dbReference type="Proteomes" id="UP000024635">
    <property type="component" value="Unassembled WGS sequence"/>
</dbReference>
<reference evidence="2" key="1">
    <citation type="journal article" date="2015" name="Nat. Genet.">
        <title>The genome and transcriptome of the zoonotic hookworm Ancylostoma ceylanicum identify infection-specific gene families.</title>
        <authorList>
            <person name="Schwarz E.M."/>
            <person name="Hu Y."/>
            <person name="Antoshechkin I."/>
            <person name="Miller M.M."/>
            <person name="Sternberg P.W."/>
            <person name="Aroian R.V."/>
        </authorList>
    </citation>
    <scope>NUCLEOTIDE SEQUENCE</scope>
    <source>
        <strain evidence="2">HY135</strain>
    </source>
</reference>
<organism evidence="1 2">
    <name type="scientific">Ancylostoma ceylanicum</name>
    <dbReference type="NCBI Taxonomy" id="53326"/>
    <lineage>
        <taxon>Eukaryota</taxon>
        <taxon>Metazoa</taxon>
        <taxon>Ecdysozoa</taxon>
        <taxon>Nematoda</taxon>
        <taxon>Chromadorea</taxon>
        <taxon>Rhabditida</taxon>
        <taxon>Rhabditina</taxon>
        <taxon>Rhabditomorpha</taxon>
        <taxon>Strongyloidea</taxon>
        <taxon>Ancylostomatidae</taxon>
        <taxon>Ancylostomatinae</taxon>
        <taxon>Ancylostoma</taxon>
    </lineage>
</organism>
<protein>
    <submittedName>
        <fullName evidence="1">Uncharacterized protein</fullName>
    </submittedName>
</protein>
<sequence>MLPSDVCHTYSELHTAVDKGRDRGAALLSGGTGALHGGSGCVLRHGTRVLYCWQKQTNRASMYSPYVSARERSAVIPLLVYGRLEFTV</sequence>
<accession>A0A016SUL5</accession>
<dbReference type="AlphaFoldDB" id="A0A016SUL5"/>
<gene>
    <name evidence="1" type="primary">Acey_s0176.g568</name>
    <name evidence="1" type="ORF">Y032_0176g568</name>
</gene>
<comment type="caution">
    <text evidence="1">The sequence shown here is derived from an EMBL/GenBank/DDBJ whole genome shotgun (WGS) entry which is preliminary data.</text>
</comment>
<evidence type="ECO:0000313" key="1">
    <source>
        <dbReference type="EMBL" id="EYB94072.1"/>
    </source>
</evidence>
<name>A0A016SUL5_9BILA</name>
<dbReference type="EMBL" id="JARK01001512">
    <property type="protein sequence ID" value="EYB94072.1"/>
    <property type="molecule type" value="Genomic_DNA"/>
</dbReference>
<keyword evidence="2" id="KW-1185">Reference proteome</keyword>
<proteinExistence type="predicted"/>
<evidence type="ECO:0000313" key="2">
    <source>
        <dbReference type="Proteomes" id="UP000024635"/>
    </source>
</evidence>